<protein>
    <submittedName>
        <fullName evidence="5">Fic family protein</fullName>
    </submittedName>
</protein>
<gene>
    <name evidence="5" type="ORF">ABIQ69_03665</name>
</gene>
<dbReference type="PANTHER" id="PTHR13504:SF38">
    <property type="entry name" value="FIDO DOMAIN-CONTAINING PROTEIN"/>
    <property type="match status" value="1"/>
</dbReference>
<feature type="active site" evidence="1">
    <location>
        <position position="233"/>
    </location>
</feature>
<sequence length="406" mass="43569">MPSDPARPTEQPTSAAWPPLDYEQHPWVRSGDELGSRRALRAARGDYLAAVPPFVADARVALEAETLALADDASQELARFDAEAGMIAAPFASILLRTESASSSEVENLTSSAKQVALAEIGQARSENARLVVANVRAMRAAISMADRLDEASILAMHDALLRESAPEYVGRWRDEQVWIGGGSISPHAATFVPPHHDLVPALMGDLVAFAARTDVPVLVQAAIAHAQFETIHPFPDGNGRTGRALLQGMLRHGGLTRNVAVPVSAGLLRDTDGYFAALTAFRAGDPDAIVISVANAVFGAVQNGRRLVEDIQAAVAGWDERVTARSDSAVHRVKRYLPMQPVVNAKTVAQELGISDVAAQNSIDRLVDAEVLTKISEGRRNRLWQAGEILAALDAFGERARRRRG</sequence>
<evidence type="ECO:0000256" key="2">
    <source>
        <dbReference type="PIRSR" id="PIRSR640198-2"/>
    </source>
</evidence>
<dbReference type="EMBL" id="CP158374">
    <property type="protein sequence ID" value="XBX83035.1"/>
    <property type="molecule type" value="Genomic_DNA"/>
</dbReference>
<accession>A0AAU7WBF7</accession>
<dbReference type="SUPFAM" id="SSF140931">
    <property type="entry name" value="Fic-like"/>
    <property type="match status" value="1"/>
</dbReference>
<dbReference type="Pfam" id="PF02661">
    <property type="entry name" value="Fic"/>
    <property type="match status" value="1"/>
</dbReference>
<evidence type="ECO:0000259" key="4">
    <source>
        <dbReference type="PROSITE" id="PS51459"/>
    </source>
</evidence>
<reference evidence="5" key="1">
    <citation type="submission" date="2024-05" db="EMBL/GenBank/DDBJ databases">
        <authorList>
            <person name="Yu L."/>
        </authorList>
    </citation>
    <scope>NUCLEOTIDE SEQUENCE</scope>
    <source>
        <strain evidence="5">G08B096</strain>
    </source>
</reference>
<feature type="region of interest" description="Disordered" evidence="3">
    <location>
        <begin position="1"/>
        <end position="22"/>
    </location>
</feature>
<dbReference type="PANTHER" id="PTHR13504">
    <property type="entry name" value="FIDO DOMAIN-CONTAINING PROTEIN DDB_G0283145"/>
    <property type="match status" value="1"/>
</dbReference>
<name>A0AAU7WBF7_9MICO</name>
<dbReference type="PROSITE" id="PS51459">
    <property type="entry name" value="FIDO"/>
    <property type="match status" value="1"/>
</dbReference>
<evidence type="ECO:0000313" key="5">
    <source>
        <dbReference type="EMBL" id="XBX83035.1"/>
    </source>
</evidence>
<organism evidence="5">
    <name type="scientific">Agromyces sp. G08B096</name>
    <dbReference type="NCBI Taxonomy" id="3156399"/>
    <lineage>
        <taxon>Bacteria</taxon>
        <taxon>Bacillati</taxon>
        <taxon>Actinomycetota</taxon>
        <taxon>Actinomycetes</taxon>
        <taxon>Micrococcales</taxon>
        <taxon>Microbacteriaceae</taxon>
        <taxon>Agromyces</taxon>
    </lineage>
</organism>
<feature type="binding site" evidence="2">
    <location>
        <begin position="237"/>
        <end position="244"/>
    </location>
    <ligand>
        <name>ATP</name>
        <dbReference type="ChEBI" id="CHEBI:30616"/>
    </ligand>
</feature>
<evidence type="ECO:0000256" key="1">
    <source>
        <dbReference type="PIRSR" id="PIRSR640198-1"/>
    </source>
</evidence>
<dbReference type="RefSeq" id="WP_350349051.1">
    <property type="nucleotide sequence ID" value="NZ_CP158374.1"/>
</dbReference>
<dbReference type="Gene3D" id="1.10.3290.10">
    <property type="entry name" value="Fido-like domain"/>
    <property type="match status" value="1"/>
</dbReference>
<dbReference type="GO" id="GO:0005524">
    <property type="term" value="F:ATP binding"/>
    <property type="evidence" value="ECO:0007669"/>
    <property type="project" value="UniProtKB-KW"/>
</dbReference>
<evidence type="ECO:0000256" key="3">
    <source>
        <dbReference type="SAM" id="MobiDB-lite"/>
    </source>
</evidence>
<keyword evidence="2" id="KW-0067">ATP-binding</keyword>
<feature type="domain" description="Fido" evidence="4">
    <location>
        <begin position="149"/>
        <end position="297"/>
    </location>
</feature>
<dbReference type="InterPro" id="IPR003812">
    <property type="entry name" value="Fido"/>
</dbReference>
<dbReference type="InterPro" id="IPR025758">
    <property type="entry name" value="Fic/DOC_N"/>
</dbReference>
<dbReference type="InterPro" id="IPR036597">
    <property type="entry name" value="Fido-like_dom_sf"/>
</dbReference>
<dbReference type="AlphaFoldDB" id="A0AAU7WBF7"/>
<keyword evidence="2" id="KW-0547">Nucleotide-binding</keyword>
<dbReference type="Pfam" id="PF13784">
    <property type="entry name" value="Fic_N"/>
    <property type="match status" value="1"/>
</dbReference>
<dbReference type="InterPro" id="IPR040198">
    <property type="entry name" value="Fido_containing"/>
</dbReference>
<proteinExistence type="predicted"/>